<dbReference type="PANTHER" id="PTHR35146">
    <property type="entry name" value="UPF0178 PROTEIN YAII"/>
    <property type="match status" value="1"/>
</dbReference>
<name>A0A841J5U9_9SPHN</name>
<proteinExistence type="inferred from homology"/>
<dbReference type="PANTHER" id="PTHR35146:SF1">
    <property type="entry name" value="UPF0178 PROTEIN YAII"/>
    <property type="match status" value="1"/>
</dbReference>
<dbReference type="InterPro" id="IPR003791">
    <property type="entry name" value="UPF0178"/>
</dbReference>
<comment type="similarity">
    <text evidence="1">Belongs to the UPF0178 family.</text>
</comment>
<dbReference type="AlphaFoldDB" id="A0A841J5U9"/>
<dbReference type="Pfam" id="PF02639">
    <property type="entry name" value="DUF188"/>
    <property type="match status" value="1"/>
</dbReference>
<dbReference type="EMBL" id="JACIJP010000004">
    <property type="protein sequence ID" value="MBB6124896.1"/>
    <property type="molecule type" value="Genomic_DNA"/>
</dbReference>
<evidence type="ECO:0000256" key="1">
    <source>
        <dbReference type="ARBA" id="ARBA00008522"/>
    </source>
</evidence>
<accession>A0A841J5U9</accession>
<evidence type="ECO:0000313" key="3">
    <source>
        <dbReference type="Proteomes" id="UP000552700"/>
    </source>
</evidence>
<sequence length="88" mass="9806">MKDESYKVAICYKMSTMVINNSSIRVPRDLLISRKVVSDAFDAADDWIVENTAADTVVITADILLADRCLKLEPPLSLQLANLLRAPR</sequence>
<organism evidence="2 3">
    <name type="scientific">Sphingobium subterraneum</name>
    <dbReference type="NCBI Taxonomy" id="627688"/>
    <lineage>
        <taxon>Bacteria</taxon>
        <taxon>Pseudomonadati</taxon>
        <taxon>Pseudomonadota</taxon>
        <taxon>Alphaproteobacteria</taxon>
        <taxon>Sphingomonadales</taxon>
        <taxon>Sphingomonadaceae</taxon>
        <taxon>Sphingobium</taxon>
    </lineage>
</organism>
<keyword evidence="3" id="KW-1185">Reference proteome</keyword>
<protein>
    <submittedName>
        <fullName evidence="2">Uncharacterized protein YaiI (UPF0178 family)</fullName>
    </submittedName>
</protein>
<gene>
    <name evidence="2" type="ORF">FHS92_002649</name>
</gene>
<comment type="caution">
    <text evidence="2">The sequence shown here is derived from an EMBL/GenBank/DDBJ whole genome shotgun (WGS) entry which is preliminary data.</text>
</comment>
<dbReference type="Proteomes" id="UP000552700">
    <property type="component" value="Unassembled WGS sequence"/>
</dbReference>
<evidence type="ECO:0000313" key="2">
    <source>
        <dbReference type="EMBL" id="MBB6124896.1"/>
    </source>
</evidence>
<reference evidence="2 3" key="1">
    <citation type="submission" date="2020-08" db="EMBL/GenBank/DDBJ databases">
        <title>Genomic Encyclopedia of Type Strains, Phase IV (KMG-IV): sequencing the most valuable type-strain genomes for metagenomic binning, comparative biology and taxonomic classification.</title>
        <authorList>
            <person name="Goeker M."/>
        </authorList>
    </citation>
    <scope>NUCLEOTIDE SEQUENCE [LARGE SCALE GENOMIC DNA]</scope>
    <source>
        <strain evidence="2 3">DSM 102255</strain>
    </source>
</reference>